<dbReference type="EMBL" id="BNJK01000001">
    <property type="protein sequence ID" value="GHO97103.1"/>
    <property type="molecule type" value="Genomic_DNA"/>
</dbReference>
<reference evidence="1" key="1">
    <citation type="submission" date="2020-10" db="EMBL/GenBank/DDBJ databases">
        <title>Taxonomic study of unclassified bacteria belonging to the class Ktedonobacteria.</title>
        <authorList>
            <person name="Yabe S."/>
            <person name="Wang C.M."/>
            <person name="Zheng Y."/>
            <person name="Sakai Y."/>
            <person name="Cavaletti L."/>
            <person name="Monciardini P."/>
            <person name="Donadio S."/>
        </authorList>
    </citation>
    <scope>NUCLEOTIDE SEQUENCE</scope>
    <source>
        <strain evidence="1">ID150040</strain>
    </source>
</reference>
<comment type="caution">
    <text evidence="1">The sequence shown here is derived from an EMBL/GenBank/DDBJ whole genome shotgun (WGS) entry which is preliminary data.</text>
</comment>
<accession>A0A8J3N627</accession>
<organism evidence="1 2">
    <name type="scientific">Reticulibacter mediterranei</name>
    <dbReference type="NCBI Taxonomy" id="2778369"/>
    <lineage>
        <taxon>Bacteria</taxon>
        <taxon>Bacillati</taxon>
        <taxon>Chloroflexota</taxon>
        <taxon>Ktedonobacteria</taxon>
        <taxon>Ktedonobacterales</taxon>
        <taxon>Reticulibacteraceae</taxon>
        <taxon>Reticulibacter</taxon>
    </lineage>
</organism>
<proteinExistence type="predicted"/>
<name>A0A8J3N627_9CHLR</name>
<evidence type="ECO:0000313" key="2">
    <source>
        <dbReference type="Proteomes" id="UP000597444"/>
    </source>
</evidence>
<evidence type="ECO:0000313" key="1">
    <source>
        <dbReference type="EMBL" id="GHO97103.1"/>
    </source>
</evidence>
<protein>
    <submittedName>
        <fullName evidence="1">Uncharacterized protein</fullName>
    </submittedName>
</protein>
<sequence>MKVDKVVVERFIAVGDAHHWPLDRDKSLDYETSGVSSIYGTAAPWFAGERIVALN</sequence>
<dbReference type="Proteomes" id="UP000597444">
    <property type="component" value="Unassembled WGS sequence"/>
</dbReference>
<gene>
    <name evidence="1" type="ORF">KSF_071510</name>
</gene>
<keyword evidence="2" id="KW-1185">Reference proteome</keyword>
<dbReference type="AlphaFoldDB" id="A0A8J3N627"/>